<evidence type="ECO:0000313" key="1">
    <source>
        <dbReference type="EMBL" id="CAN0305121.1"/>
    </source>
</evidence>
<protein>
    <submittedName>
        <fullName evidence="1">Uncharacterized protein</fullName>
    </submittedName>
</protein>
<proteinExistence type="predicted"/>
<evidence type="ECO:0000313" key="2">
    <source>
        <dbReference type="Proteomes" id="UP001162501"/>
    </source>
</evidence>
<reference evidence="1" key="1">
    <citation type="submission" date="2023-05" db="EMBL/GenBank/DDBJ databases">
        <authorList>
            <consortium name="ELIXIR-Norway"/>
        </authorList>
    </citation>
    <scope>NUCLEOTIDE SEQUENCE</scope>
</reference>
<dbReference type="EMBL" id="OX596109">
    <property type="protein sequence ID" value="CAN0305121.1"/>
    <property type="molecule type" value="Genomic_DNA"/>
</dbReference>
<sequence>MMLLVDQEYMSVWCSCSMLFVQALPRGSESLHAQEAAAPASSATVVPFHSISVVPFHSISVTSRITQPGDGKCSAVCQGHGSPGRLPAFCWAAVIQVLSGRAGSCVVGFPQVMQEADTGSSLKLVRISVTQLTVGPTLMRMQL</sequence>
<dbReference type="Proteomes" id="UP001162501">
    <property type="component" value="Chromosome 25"/>
</dbReference>
<gene>
    <name evidence="1" type="ORF">MRATA1EN22A_LOCUS15300</name>
</gene>
<organism evidence="1 2">
    <name type="scientific">Rangifer tarandus platyrhynchus</name>
    <name type="common">Svalbard reindeer</name>
    <dbReference type="NCBI Taxonomy" id="3082113"/>
    <lineage>
        <taxon>Eukaryota</taxon>
        <taxon>Metazoa</taxon>
        <taxon>Chordata</taxon>
        <taxon>Craniata</taxon>
        <taxon>Vertebrata</taxon>
        <taxon>Euteleostomi</taxon>
        <taxon>Mammalia</taxon>
        <taxon>Eutheria</taxon>
        <taxon>Laurasiatheria</taxon>
        <taxon>Artiodactyla</taxon>
        <taxon>Ruminantia</taxon>
        <taxon>Pecora</taxon>
        <taxon>Cervidae</taxon>
        <taxon>Odocoileinae</taxon>
        <taxon>Rangifer</taxon>
    </lineage>
</organism>
<name>A0AC59Z890_RANTA</name>
<accession>A0AC59Z890</accession>
<reference evidence="1" key="2">
    <citation type="submission" date="2025-03" db="EMBL/GenBank/DDBJ databases">
        <authorList>
            <consortium name="ELIXIR-Norway"/>
            <consortium name="Elixir Norway"/>
        </authorList>
    </citation>
    <scope>NUCLEOTIDE SEQUENCE</scope>
</reference>